<evidence type="ECO:0000313" key="1">
    <source>
        <dbReference type="EMBL" id="KAL0569852.1"/>
    </source>
</evidence>
<protein>
    <recommendedName>
        <fullName evidence="3">F-box domain-containing protein</fullName>
    </recommendedName>
</protein>
<evidence type="ECO:0000313" key="2">
    <source>
        <dbReference type="Proteomes" id="UP001465976"/>
    </source>
</evidence>
<feature type="non-terminal residue" evidence="1">
    <location>
        <position position="1"/>
    </location>
</feature>
<dbReference type="SUPFAM" id="SSF52047">
    <property type="entry name" value="RNI-like"/>
    <property type="match status" value="1"/>
</dbReference>
<gene>
    <name evidence="1" type="ORF">V5O48_012104</name>
</gene>
<sequence length="365" mass="40901">VMQQLYRSGSQPLSVALQSHVPITPYNPLLVSVCSHAARWENLRLRFDNTTFRDLQDLLSPILKGRLPNLRSLMWILHRSDASRNSNTEHDVFDAFEHLPSLVDLAMHPHTSQLHSVVQLPWSQIDNYSGIRLRLSSQFYHLLNMTNLTSLYLVDANHLDGVPPITLPSLTSLSVVSRPSSGSTTDKVDPLLDLLVLPKLEVLRISVDLPVASLPEFVTRSAPTLRAIWLNITGMSDDALTEVLEIVPVLTSLSIQHPTNHLIRALAASSSKGKLRLLPRLRELRLFSGDVIDDMESFATMVALRTQEGSGSIPSSGRRLHEPRHLQRLCFDDNFPVGDDDLRELRASGLEVELLTPHWSRTPFP</sequence>
<evidence type="ECO:0008006" key="3">
    <source>
        <dbReference type="Google" id="ProtNLM"/>
    </source>
</evidence>
<reference evidence="1 2" key="1">
    <citation type="submission" date="2024-02" db="EMBL/GenBank/DDBJ databases">
        <title>A draft genome for the cacao thread blight pathogen Marasmius crinis-equi.</title>
        <authorList>
            <person name="Cohen S.P."/>
            <person name="Baruah I.K."/>
            <person name="Amoako-Attah I."/>
            <person name="Bukari Y."/>
            <person name="Meinhardt L.W."/>
            <person name="Bailey B.A."/>
        </authorList>
    </citation>
    <scope>NUCLEOTIDE SEQUENCE [LARGE SCALE GENOMIC DNA]</scope>
    <source>
        <strain evidence="1 2">GH-76</strain>
    </source>
</reference>
<organism evidence="1 2">
    <name type="scientific">Marasmius crinis-equi</name>
    <dbReference type="NCBI Taxonomy" id="585013"/>
    <lineage>
        <taxon>Eukaryota</taxon>
        <taxon>Fungi</taxon>
        <taxon>Dikarya</taxon>
        <taxon>Basidiomycota</taxon>
        <taxon>Agaricomycotina</taxon>
        <taxon>Agaricomycetes</taxon>
        <taxon>Agaricomycetidae</taxon>
        <taxon>Agaricales</taxon>
        <taxon>Marasmiineae</taxon>
        <taxon>Marasmiaceae</taxon>
        <taxon>Marasmius</taxon>
    </lineage>
</organism>
<dbReference type="InterPro" id="IPR032675">
    <property type="entry name" value="LRR_dom_sf"/>
</dbReference>
<proteinExistence type="predicted"/>
<dbReference type="EMBL" id="JBAHYK010001039">
    <property type="protein sequence ID" value="KAL0569852.1"/>
    <property type="molecule type" value="Genomic_DNA"/>
</dbReference>
<dbReference type="Proteomes" id="UP001465976">
    <property type="component" value="Unassembled WGS sequence"/>
</dbReference>
<keyword evidence="2" id="KW-1185">Reference proteome</keyword>
<accession>A0ABR3F3R9</accession>
<name>A0ABR3F3R9_9AGAR</name>
<dbReference type="Gene3D" id="3.80.10.10">
    <property type="entry name" value="Ribonuclease Inhibitor"/>
    <property type="match status" value="1"/>
</dbReference>
<comment type="caution">
    <text evidence="1">The sequence shown here is derived from an EMBL/GenBank/DDBJ whole genome shotgun (WGS) entry which is preliminary data.</text>
</comment>